<organism evidence="1 2">
    <name type="scientific">Macrolepiota fuliginosa MF-IS2</name>
    <dbReference type="NCBI Taxonomy" id="1400762"/>
    <lineage>
        <taxon>Eukaryota</taxon>
        <taxon>Fungi</taxon>
        <taxon>Dikarya</taxon>
        <taxon>Basidiomycota</taxon>
        <taxon>Agaricomycotina</taxon>
        <taxon>Agaricomycetes</taxon>
        <taxon>Agaricomycetidae</taxon>
        <taxon>Agaricales</taxon>
        <taxon>Agaricineae</taxon>
        <taxon>Agaricaceae</taxon>
        <taxon>Macrolepiota</taxon>
    </lineage>
</organism>
<name>A0A9P5X6E5_9AGAR</name>
<sequence>MFDRIDKARGDANLPYITFILELGVAPTESPFYVPEPPTEQQCLPRHPRYSIFVYGCSPDSYQVVKPVEMDAYGGLLQNDDLIGDHPRQDEDSLAAVRGQKPFFAGAEAFHWLQNGVLNSEEMTGEESGEGPKIYKDEVIQSKGDVSHKGFNRINLI</sequence>
<gene>
    <name evidence="1" type="ORF">P691DRAFT_787662</name>
</gene>
<accession>A0A9P5X6E5</accession>
<dbReference type="AlphaFoldDB" id="A0A9P5X6E5"/>
<evidence type="ECO:0000313" key="2">
    <source>
        <dbReference type="Proteomes" id="UP000807342"/>
    </source>
</evidence>
<dbReference type="EMBL" id="MU151448">
    <property type="protein sequence ID" value="KAF9443671.1"/>
    <property type="molecule type" value="Genomic_DNA"/>
</dbReference>
<proteinExistence type="predicted"/>
<protein>
    <submittedName>
        <fullName evidence="1">Uncharacterized protein</fullName>
    </submittedName>
</protein>
<keyword evidence="2" id="KW-1185">Reference proteome</keyword>
<comment type="caution">
    <text evidence="1">The sequence shown here is derived from an EMBL/GenBank/DDBJ whole genome shotgun (WGS) entry which is preliminary data.</text>
</comment>
<evidence type="ECO:0000313" key="1">
    <source>
        <dbReference type="EMBL" id="KAF9443671.1"/>
    </source>
</evidence>
<dbReference type="Proteomes" id="UP000807342">
    <property type="component" value="Unassembled WGS sequence"/>
</dbReference>
<dbReference type="OrthoDB" id="3270019at2759"/>
<reference evidence="1" key="1">
    <citation type="submission" date="2020-11" db="EMBL/GenBank/DDBJ databases">
        <authorList>
            <consortium name="DOE Joint Genome Institute"/>
            <person name="Ahrendt S."/>
            <person name="Riley R."/>
            <person name="Andreopoulos W."/>
            <person name="Labutti K."/>
            <person name="Pangilinan J."/>
            <person name="Ruiz-Duenas F.J."/>
            <person name="Barrasa J.M."/>
            <person name="Sanchez-Garcia M."/>
            <person name="Camarero S."/>
            <person name="Miyauchi S."/>
            <person name="Serrano A."/>
            <person name="Linde D."/>
            <person name="Babiker R."/>
            <person name="Drula E."/>
            <person name="Ayuso-Fernandez I."/>
            <person name="Pacheco R."/>
            <person name="Padilla G."/>
            <person name="Ferreira P."/>
            <person name="Barriuso J."/>
            <person name="Kellner H."/>
            <person name="Castanera R."/>
            <person name="Alfaro M."/>
            <person name="Ramirez L."/>
            <person name="Pisabarro A.G."/>
            <person name="Kuo A."/>
            <person name="Tritt A."/>
            <person name="Lipzen A."/>
            <person name="He G."/>
            <person name="Yan M."/>
            <person name="Ng V."/>
            <person name="Cullen D."/>
            <person name="Martin F."/>
            <person name="Rosso M.-N."/>
            <person name="Henrissat B."/>
            <person name="Hibbett D."/>
            <person name="Martinez A.T."/>
            <person name="Grigoriev I.V."/>
        </authorList>
    </citation>
    <scope>NUCLEOTIDE SEQUENCE</scope>
    <source>
        <strain evidence="1">MF-IS2</strain>
    </source>
</reference>